<evidence type="ECO:0000256" key="10">
    <source>
        <dbReference type="ARBA" id="ARBA00023004"/>
    </source>
</evidence>
<comment type="caution">
    <text evidence="16">The sequence shown here is derived from an EMBL/GenBank/DDBJ whole genome shotgun (WGS) entry which is preliminary data.</text>
</comment>
<dbReference type="InterPro" id="IPR006067">
    <property type="entry name" value="NO2/SO3_Rdtase_4Fe4S_dom"/>
</dbReference>
<evidence type="ECO:0000256" key="2">
    <source>
        <dbReference type="ARBA" id="ARBA00003247"/>
    </source>
</evidence>
<proteinExistence type="inferred from homology"/>
<feature type="domain" description="Nitrite/sulphite reductase 4Fe-4S" evidence="14">
    <location>
        <begin position="168"/>
        <end position="320"/>
    </location>
</feature>
<dbReference type="SUPFAM" id="SSF56014">
    <property type="entry name" value="Nitrite and sulphite reductase 4Fe-4S domain-like"/>
    <property type="match status" value="2"/>
</dbReference>
<organism evidence="16 17">
    <name type="scientific">Nocardioides oceani</name>
    <dbReference type="NCBI Taxonomy" id="3058369"/>
    <lineage>
        <taxon>Bacteria</taxon>
        <taxon>Bacillati</taxon>
        <taxon>Actinomycetota</taxon>
        <taxon>Actinomycetes</taxon>
        <taxon>Propionibacteriales</taxon>
        <taxon>Nocardioidaceae</taxon>
        <taxon>Nocardioides</taxon>
    </lineage>
</organism>
<dbReference type="Pfam" id="PF03460">
    <property type="entry name" value="NIR_SIR_ferr"/>
    <property type="match status" value="2"/>
</dbReference>
<feature type="compositionally biased region" description="Basic and acidic residues" evidence="13">
    <location>
        <begin position="28"/>
        <end position="40"/>
    </location>
</feature>
<comment type="similarity">
    <text evidence="3">Belongs to the nitrite and sulfite reductase 4Fe-4S domain family.</text>
</comment>
<evidence type="ECO:0000313" key="16">
    <source>
        <dbReference type="EMBL" id="MDN4175368.1"/>
    </source>
</evidence>
<keyword evidence="7" id="KW-0479">Metal-binding</keyword>
<dbReference type="EMBL" id="JAUHJQ010000013">
    <property type="protein sequence ID" value="MDN4175368.1"/>
    <property type="molecule type" value="Genomic_DNA"/>
</dbReference>
<dbReference type="Pfam" id="PF01077">
    <property type="entry name" value="NIR_SIR"/>
    <property type="match status" value="2"/>
</dbReference>
<evidence type="ECO:0000256" key="8">
    <source>
        <dbReference type="ARBA" id="ARBA00022784"/>
    </source>
</evidence>
<name>A0ABT8FL13_9ACTN</name>
<dbReference type="RefSeq" id="WP_300954631.1">
    <property type="nucleotide sequence ID" value="NZ_JAUHJQ010000013.1"/>
</dbReference>
<comment type="cofactor">
    <cofactor evidence="1">
        <name>[4Fe-4S] cluster</name>
        <dbReference type="ChEBI" id="CHEBI:49883"/>
    </cofactor>
</comment>
<keyword evidence="9 16" id="KW-0560">Oxidoreductase</keyword>
<keyword evidence="8" id="KW-0883">Thioether bond</keyword>
<sequence length="568" mass="62593">MTETPTRPAPRPRPKRGEGQWALGYREPLNKNEQSKKDDNPLNVRGRILDIYSKRGFDSIDPADLRGRFRWMGLYTQRAPGFDGGKTATVPEEELDDRYFMLRVRSDGRLLSPAAVRALGTIGQDFARDTADVTDRANIQYHWIRIEDVPAIWDRLDEAGLSSLEACGDSPRPFLGSPVAGVATDEIIDGSPALEEIFDRYIGNPDFSNLPRKFKTAVTGHPSHDVSPETNDVSFVGTVHPEHGPGFDLWVGGGLSTNPMLAQKLGVWIPLADVPDVWEGVASIFRDYGYRRLRSRARLKFLVADWGVEKFREVLETEYLQRALVSNPSPVSPVGHRDHIGVHDQKDGKKYVGVAPTAGRVSGTMLVQLADLMAEHGIAGARLTPYQKIVLIGVEPAAVEQVVEALDVIGLSARPSNWRRNTMACTGIEFCKLAIVDTKERARRLVDSLEQRFPELDTPITVNVNGCPNACARTQVGDIGLKGQLVMHDGEQVEGFQVHLGGATGLEANFGRKLRAHKVTSAGLDDYITSVVTSYLADRTEGETFSAWVHRADEELLRGERQLAASAS</sequence>
<feature type="region of interest" description="Disordered" evidence="13">
    <location>
        <begin position="1"/>
        <end position="41"/>
    </location>
</feature>
<dbReference type="SUPFAM" id="SSF55124">
    <property type="entry name" value="Nitrite/Sulfite reductase N-terminal domain-like"/>
    <property type="match status" value="2"/>
</dbReference>
<evidence type="ECO:0000256" key="7">
    <source>
        <dbReference type="ARBA" id="ARBA00022723"/>
    </source>
</evidence>
<dbReference type="PROSITE" id="PS00365">
    <property type="entry name" value="NIR_SIR"/>
    <property type="match status" value="1"/>
</dbReference>
<keyword evidence="10" id="KW-0408">Iron</keyword>
<comment type="catalytic activity">
    <reaction evidence="12">
        <text>hydrogen sulfide + 6 oxidized [2Fe-2S]-[ferredoxin] + 3 H2O = sulfite + 6 reduced [2Fe-2S]-[ferredoxin] + 7 H(+)</text>
        <dbReference type="Rhea" id="RHEA:23132"/>
        <dbReference type="Rhea" id="RHEA-COMP:10000"/>
        <dbReference type="Rhea" id="RHEA-COMP:10001"/>
        <dbReference type="ChEBI" id="CHEBI:15377"/>
        <dbReference type="ChEBI" id="CHEBI:15378"/>
        <dbReference type="ChEBI" id="CHEBI:17359"/>
        <dbReference type="ChEBI" id="CHEBI:29919"/>
        <dbReference type="ChEBI" id="CHEBI:33737"/>
        <dbReference type="ChEBI" id="CHEBI:33738"/>
        <dbReference type="EC" id="1.8.7.1"/>
    </reaction>
</comment>
<evidence type="ECO:0000256" key="4">
    <source>
        <dbReference type="ARBA" id="ARBA00012353"/>
    </source>
</evidence>
<dbReference type="Proteomes" id="UP001168620">
    <property type="component" value="Unassembled WGS sequence"/>
</dbReference>
<dbReference type="Gene3D" id="3.30.413.10">
    <property type="entry name" value="Sulfite Reductase Hemoprotein, domain 1"/>
    <property type="match status" value="2"/>
</dbReference>
<accession>A0ABT8FL13</accession>
<protein>
    <recommendedName>
        <fullName evidence="4">assimilatory sulfite reductase (ferredoxin)</fullName>
        <ecNumber evidence="4">1.8.7.1</ecNumber>
    </recommendedName>
</protein>
<dbReference type="PRINTS" id="PR00397">
    <property type="entry name" value="SIROHAEM"/>
</dbReference>
<dbReference type="EC" id="1.8.7.1" evidence="4"/>
<keyword evidence="17" id="KW-1185">Reference proteome</keyword>
<dbReference type="InterPro" id="IPR045854">
    <property type="entry name" value="NO2/SO3_Rdtase_4Fe4S_sf"/>
</dbReference>
<gene>
    <name evidence="16" type="ORF">QWY28_20550</name>
</gene>
<evidence type="ECO:0000256" key="11">
    <source>
        <dbReference type="ARBA" id="ARBA00023014"/>
    </source>
</evidence>
<dbReference type="InterPro" id="IPR005117">
    <property type="entry name" value="NiRdtase/SiRdtase_haem-b_fer"/>
</dbReference>
<evidence type="ECO:0000313" key="17">
    <source>
        <dbReference type="Proteomes" id="UP001168620"/>
    </source>
</evidence>
<evidence type="ECO:0000256" key="5">
    <source>
        <dbReference type="ARBA" id="ARBA00022485"/>
    </source>
</evidence>
<evidence type="ECO:0000259" key="15">
    <source>
        <dbReference type="Pfam" id="PF03460"/>
    </source>
</evidence>
<dbReference type="InterPro" id="IPR006066">
    <property type="entry name" value="NO2/SO3_Rdtase_FeS/sirohaem_BS"/>
</dbReference>
<feature type="domain" description="Nitrite/Sulfite reductase ferredoxin-like" evidence="15">
    <location>
        <begin position="343"/>
        <end position="407"/>
    </location>
</feature>
<evidence type="ECO:0000256" key="6">
    <source>
        <dbReference type="ARBA" id="ARBA00022617"/>
    </source>
</evidence>
<dbReference type="GO" id="GO:0050311">
    <property type="term" value="F:sulfite reductase (ferredoxin) activity"/>
    <property type="evidence" value="ECO:0007669"/>
    <property type="project" value="UniProtKB-EC"/>
</dbReference>
<evidence type="ECO:0000256" key="1">
    <source>
        <dbReference type="ARBA" id="ARBA00001966"/>
    </source>
</evidence>
<dbReference type="InterPro" id="IPR051329">
    <property type="entry name" value="NIR_SIR_4Fe-4S"/>
</dbReference>
<keyword evidence="6" id="KW-0349">Heme</keyword>
<dbReference type="InterPro" id="IPR036136">
    <property type="entry name" value="Nit/Sulf_reduc_fer-like_dom_sf"/>
</dbReference>
<evidence type="ECO:0000256" key="9">
    <source>
        <dbReference type="ARBA" id="ARBA00023002"/>
    </source>
</evidence>
<evidence type="ECO:0000259" key="14">
    <source>
        <dbReference type="Pfam" id="PF01077"/>
    </source>
</evidence>
<dbReference type="PANTHER" id="PTHR32439:SF0">
    <property type="entry name" value="FERREDOXIN--NITRITE REDUCTASE, CHLOROPLASTIC"/>
    <property type="match status" value="1"/>
</dbReference>
<dbReference type="Gene3D" id="3.90.480.20">
    <property type="match status" value="1"/>
</dbReference>
<evidence type="ECO:0000256" key="3">
    <source>
        <dbReference type="ARBA" id="ARBA00010429"/>
    </source>
</evidence>
<dbReference type="PANTHER" id="PTHR32439">
    <property type="entry name" value="FERREDOXIN--NITRITE REDUCTASE, CHLOROPLASTIC"/>
    <property type="match status" value="1"/>
</dbReference>
<keyword evidence="5" id="KW-0004">4Fe-4S</keyword>
<evidence type="ECO:0000256" key="13">
    <source>
        <dbReference type="SAM" id="MobiDB-lite"/>
    </source>
</evidence>
<evidence type="ECO:0000256" key="12">
    <source>
        <dbReference type="ARBA" id="ARBA00049518"/>
    </source>
</evidence>
<feature type="domain" description="Nitrite/Sulfite reductase ferredoxin-like" evidence="15">
    <location>
        <begin position="96"/>
        <end position="159"/>
    </location>
</feature>
<reference evidence="16" key="1">
    <citation type="submission" date="2023-06" db="EMBL/GenBank/DDBJ databases">
        <title>Draft genome sequence of Nocardioides sp. SOB77.</title>
        <authorList>
            <person name="Zhang G."/>
        </authorList>
    </citation>
    <scope>NUCLEOTIDE SEQUENCE</scope>
    <source>
        <strain evidence="16">SOB77</strain>
    </source>
</reference>
<comment type="function">
    <text evidence="2">Catalyzes the reduction of sulfite to sulfide, a step in the biosynthesis of sulfur-containing amino acids and cofactors.</text>
</comment>
<feature type="domain" description="Nitrite/sulphite reductase 4Fe-4S" evidence="14">
    <location>
        <begin position="419"/>
        <end position="558"/>
    </location>
</feature>
<keyword evidence="11" id="KW-0411">Iron-sulfur</keyword>